<dbReference type="KEGG" id="gsl:Gasu_58350"/>
<evidence type="ECO:0000313" key="2">
    <source>
        <dbReference type="Proteomes" id="UP000030680"/>
    </source>
</evidence>
<keyword evidence="2" id="KW-1185">Reference proteome</keyword>
<reference evidence="2" key="1">
    <citation type="journal article" date="2013" name="Science">
        <title>Gene transfer from bacteria and archaea facilitated evolution of an extremophilic eukaryote.</title>
        <authorList>
            <person name="Schonknecht G."/>
            <person name="Chen W.H."/>
            <person name="Ternes C.M."/>
            <person name="Barbier G.G."/>
            <person name="Shrestha R.P."/>
            <person name="Stanke M."/>
            <person name="Brautigam A."/>
            <person name="Baker B.J."/>
            <person name="Banfield J.F."/>
            <person name="Garavito R.M."/>
            <person name="Carr K."/>
            <person name="Wilkerson C."/>
            <person name="Rensing S.A."/>
            <person name="Gagneul D."/>
            <person name="Dickenson N.E."/>
            <person name="Oesterhelt C."/>
            <person name="Lercher M.J."/>
            <person name="Weber A.P."/>
        </authorList>
    </citation>
    <scope>NUCLEOTIDE SEQUENCE [LARGE SCALE GENOMIC DNA]</scope>
    <source>
        <strain evidence="2">074W</strain>
    </source>
</reference>
<proteinExistence type="predicted"/>
<dbReference type="EMBL" id="KB454547">
    <property type="protein sequence ID" value="EME26510.1"/>
    <property type="molecule type" value="Genomic_DNA"/>
</dbReference>
<dbReference type="Proteomes" id="UP000030680">
    <property type="component" value="Unassembled WGS sequence"/>
</dbReference>
<organism evidence="1 2">
    <name type="scientific">Galdieria sulphuraria</name>
    <name type="common">Red alga</name>
    <dbReference type="NCBI Taxonomy" id="130081"/>
    <lineage>
        <taxon>Eukaryota</taxon>
        <taxon>Rhodophyta</taxon>
        <taxon>Bangiophyceae</taxon>
        <taxon>Galdieriales</taxon>
        <taxon>Galdieriaceae</taxon>
        <taxon>Galdieria</taxon>
    </lineage>
</organism>
<dbReference type="RefSeq" id="XP_005703030.1">
    <property type="nucleotide sequence ID" value="XM_005702973.1"/>
</dbReference>
<dbReference type="GeneID" id="17085480"/>
<dbReference type="Gramene" id="EME26510">
    <property type="protein sequence ID" value="EME26510"/>
    <property type="gene ID" value="Gasu_58350"/>
</dbReference>
<sequence length="108" mass="12202">MVNCSISFQLVVCSTTSLKELLGLEAYEEFEKIFAKDNNVSTDSDLVSLSSAFTYLLQGMLEDETTQVSIAKAEPGRIRMLCKWNIREVEEMLQHPVLCLRHLIGMLS</sequence>
<dbReference type="AlphaFoldDB" id="M2WRQ7"/>
<evidence type="ECO:0000313" key="1">
    <source>
        <dbReference type="EMBL" id="EME26510.1"/>
    </source>
</evidence>
<accession>M2WRQ7</accession>
<name>M2WRQ7_GALSU</name>
<protein>
    <submittedName>
        <fullName evidence="1">Uncharacterized protein</fullName>
    </submittedName>
</protein>
<gene>
    <name evidence="1" type="ORF">Gasu_58350</name>
</gene>